<evidence type="ECO:0000259" key="8">
    <source>
        <dbReference type="Pfam" id="PF01494"/>
    </source>
</evidence>
<comment type="caution">
    <text evidence="9">The sequence shown here is derived from an EMBL/GenBank/DDBJ whole genome shotgun (WGS) entry which is preliminary data.</text>
</comment>
<dbReference type="InterPro" id="IPR002938">
    <property type="entry name" value="FAD-bd"/>
</dbReference>
<accession>A0A0W0SUA4</accession>
<evidence type="ECO:0000256" key="2">
    <source>
        <dbReference type="ARBA" id="ARBA00004749"/>
    </source>
</evidence>
<dbReference type="InterPro" id="IPR011295">
    <property type="entry name" value="UbiH"/>
</dbReference>
<dbReference type="GO" id="GO:0008681">
    <property type="term" value="F:2-octaprenyl-6-methoxyphenol hydroxylase activity"/>
    <property type="evidence" value="ECO:0007669"/>
    <property type="project" value="InterPro"/>
</dbReference>
<dbReference type="NCBIfam" id="NF004356">
    <property type="entry name" value="PRK05732.1"/>
    <property type="match status" value="1"/>
</dbReference>
<sequence>MADKQVDILIVGGGLTGAALMLALADKGYTSLLIDANKLSDKSHADFDARSLALSPASVRILEMLNLWPLLQCDATAINTIHVSDQHRFGTTRLSGQSDKPLGYVVEMQYINQALQHLLPSHNVLAPAQLQLLDPQKGLAKVSTSSGELNIQARLIVAADGTDSAVRRLLNLSAIQKDYGQQAIVANIGLARSHRHCAYERFTASGPLALLPMTDNRASLVWALKPEEAKHLFNVSEKEFLNALQRAFGYRLGRLVRVGKRAIFPLRQVVMTTQTAWPVVFVGNAAHTLHPVAGQGFNLGLRDVATLAQCIVQKGLNQTMLQQYEEMRRHDQRSMVSLTDGLVKIFTSRLPGFSLVRNVGLVAVDNLPLLKNSLAYYARGFAGVTPDLVCGIALDSKEVT</sequence>
<comment type="pathway">
    <text evidence="2">Cofactor biosynthesis; ubiquinone biosynthesis.</text>
</comment>
<reference evidence="9 10" key="1">
    <citation type="submission" date="2015-11" db="EMBL/GenBank/DDBJ databases">
        <title>Genomic analysis of 38 Legionella species identifies large and diverse effector repertoires.</title>
        <authorList>
            <person name="Burstein D."/>
            <person name="Amaro F."/>
            <person name="Zusman T."/>
            <person name="Lifshitz Z."/>
            <person name="Cohen O."/>
            <person name="Gilbert J.A."/>
            <person name="Pupko T."/>
            <person name="Shuman H.A."/>
            <person name="Segal G."/>
        </authorList>
    </citation>
    <scope>NUCLEOTIDE SEQUENCE [LARGE SCALE GENOMIC DNA]</scope>
    <source>
        <strain evidence="9 10">ATCC 43878</strain>
    </source>
</reference>
<dbReference type="InterPro" id="IPR018168">
    <property type="entry name" value="Ubi_Hdrlase_CS"/>
</dbReference>
<comment type="cofactor">
    <cofactor evidence="1">
        <name>FAD</name>
        <dbReference type="ChEBI" id="CHEBI:57692"/>
    </cofactor>
</comment>
<dbReference type="AlphaFoldDB" id="A0A0W0SUA4"/>
<dbReference type="PATRIC" id="fig|29422.6.peg.90"/>
<dbReference type="NCBIfam" id="TIGR01984">
    <property type="entry name" value="UbiH"/>
    <property type="match status" value="1"/>
</dbReference>
<keyword evidence="10" id="KW-1185">Reference proteome</keyword>
<protein>
    <submittedName>
        <fullName evidence="9">2-octaprenyl-6-methoxyphenol hydroxylase</fullName>
        <ecNumber evidence="9">1.14.-.-</ecNumber>
    </submittedName>
</protein>
<keyword evidence="7" id="KW-0503">Monooxygenase</keyword>
<name>A0A0W0SUA4_9GAMM</name>
<dbReference type="Proteomes" id="UP000054742">
    <property type="component" value="Unassembled WGS sequence"/>
</dbReference>
<dbReference type="PROSITE" id="PS01304">
    <property type="entry name" value="UBIH"/>
    <property type="match status" value="1"/>
</dbReference>
<evidence type="ECO:0000256" key="4">
    <source>
        <dbReference type="ARBA" id="ARBA00022630"/>
    </source>
</evidence>
<evidence type="ECO:0000313" key="9">
    <source>
        <dbReference type="EMBL" id="KTC86860.1"/>
    </source>
</evidence>
<dbReference type="InterPro" id="IPR036188">
    <property type="entry name" value="FAD/NAD-bd_sf"/>
</dbReference>
<evidence type="ECO:0000256" key="6">
    <source>
        <dbReference type="ARBA" id="ARBA00023002"/>
    </source>
</evidence>
<comment type="similarity">
    <text evidence="3">Belongs to the UbiH/COQ6 family.</text>
</comment>
<keyword evidence="4" id="KW-0285">Flavoprotein</keyword>
<evidence type="ECO:0000256" key="1">
    <source>
        <dbReference type="ARBA" id="ARBA00001974"/>
    </source>
</evidence>
<dbReference type="PRINTS" id="PR00420">
    <property type="entry name" value="RNGMNOXGNASE"/>
</dbReference>
<organism evidence="9 10">
    <name type="scientific">Legionella brunensis</name>
    <dbReference type="NCBI Taxonomy" id="29422"/>
    <lineage>
        <taxon>Bacteria</taxon>
        <taxon>Pseudomonadati</taxon>
        <taxon>Pseudomonadota</taxon>
        <taxon>Gammaproteobacteria</taxon>
        <taxon>Legionellales</taxon>
        <taxon>Legionellaceae</taxon>
        <taxon>Legionella</taxon>
    </lineage>
</organism>
<dbReference type="OrthoDB" id="9769565at2"/>
<keyword evidence="6 9" id="KW-0560">Oxidoreductase</keyword>
<dbReference type="RefSeq" id="WP_058440212.1">
    <property type="nucleotide sequence ID" value="NZ_CAAAHU010000001.1"/>
</dbReference>
<proteinExistence type="inferred from homology"/>
<evidence type="ECO:0000256" key="5">
    <source>
        <dbReference type="ARBA" id="ARBA00022827"/>
    </source>
</evidence>
<dbReference type="PANTHER" id="PTHR43876">
    <property type="entry name" value="UBIQUINONE BIOSYNTHESIS MONOOXYGENASE COQ6, MITOCHONDRIAL"/>
    <property type="match status" value="1"/>
</dbReference>
<dbReference type="Gene3D" id="3.50.50.60">
    <property type="entry name" value="FAD/NAD(P)-binding domain"/>
    <property type="match status" value="2"/>
</dbReference>
<feature type="domain" description="FAD-binding" evidence="8">
    <location>
        <begin position="6"/>
        <end position="336"/>
    </location>
</feature>
<dbReference type="EC" id="1.14.-.-" evidence="9"/>
<evidence type="ECO:0000256" key="7">
    <source>
        <dbReference type="ARBA" id="ARBA00023033"/>
    </source>
</evidence>
<gene>
    <name evidence="9" type="primary">ubiH_1</name>
    <name evidence="9" type="ORF">Lbru_0089</name>
</gene>
<dbReference type="SUPFAM" id="SSF51905">
    <property type="entry name" value="FAD/NAD(P)-binding domain"/>
    <property type="match status" value="1"/>
</dbReference>
<evidence type="ECO:0000313" key="10">
    <source>
        <dbReference type="Proteomes" id="UP000054742"/>
    </source>
</evidence>
<dbReference type="InterPro" id="IPR010971">
    <property type="entry name" value="UbiH/COQ6"/>
</dbReference>
<evidence type="ECO:0000256" key="3">
    <source>
        <dbReference type="ARBA" id="ARBA00005349"/>
    </source>
</evidence>
<dbReference type="PANTHER" id="PTHR43876:SF8">
    <property type="entry name" value="2-OCTAPRENYL-6-METHOXYPHENOL HYDROXYLASE"/>
    <property type="match status" value="1"/>
</dbReference>
<dbReference type="UniPathway" id="UPA00232"/>
<dbReference type="GO" id="GO:0071949">
    <property type="term" value="F:FAD binding"/>
    <property type="evidence" value="ECO:0007669"/>
    <property type="project" value="InterPro"/>
</dbReference>
<dbReference type="NCBIfam" id="TIGR01988">
    <property type="entry name" value="Ubi-OHases"/>
    <property type="match status" value="1"/>
</dbReference>
<keyword evidence="5" id="KW-0274">FAD</keyword>
<dbReference type="Pfam" id="PF01494">
    <property type="entry name" value="FAD_binding_3"/>
    <property type="match status" value="1"/>
</dbReference>
<dbReference type="EMBL" id="LNXV01000003">
    <property type="protein sequence ID" value="KTC86860.1"/>
    <property type="molecule type" value="Genomic_DNA"/>
</dbReference>
<dbReference type="STRING" id="29422.Lbru_0089"/>
<dbReference type="GO" id="GO:0006744">
    <property type="term" value="P:ubiquinone biosynthetic process"/>
    <property type="evidence" value="ECO:0007669"/>
    <property type="project" value="UniProtKB-UniPathway"/>
</dbReference>
<dbReference type="InterPro" id="IPR051205">
    <property type="entry name" value="UbiH/COQ6_monooxygenase"/>
</dbReference>